<dbReference type="AlphaFoldDB" id="A0A1A8X7D0"/>
<evidence type="ECO:0000313" key="6">
    <source>
        <dbReference type="Proteomes" id="UP000078560"/>
    </source>
</evidence>
<feature type="transmembrane region" description="Helical" evidence="2">
    <location>
        <begin position="247"/>
        <end position="265"/>
    </location>
</feature>
<dbReference type="Proteomes" id="UP000078546">
    <property type="component" value="Unassembled WGS sequence"/>
</dbReference>
<evidence type="ECO:0000256" key="1">
    <source>
        <dbReference type="SAM" id="MobiDB-lite"/>
    </source>
</evidence>
<keyword evidence="2" id="KW-0812">Transmembrane</keyword>
<dbReference type="EMBL" id="FLQU01000834">
    <property type="protein sequence ID" value="SBS89869.1"/>
    <property type="molecule type" value="Genomic_DNA"/>
</dbReference>
<proteinExistence type="predicted"/>
<reference evidence="5 6" key="1">
    <citation type="submission" date="2016-05" db="EMBL/GenBank/DDBJ databases">
        <authorList>
            <person name="Naeem Raeece"/>
        </authorList>
    </citation>
    <scope>NUCLEOTIDE SEQUENCE [LARGE SCALE GENOMIC DNA]</scope>
</reference>
<protein>
    <submittedName>
        <fullName evidence="4">PIR Superfamily Protein</fullName>
    </submittedName>
</protein>
<evidence type="ECO:0000256" key="2">
    <source>
        <dbReference type="SAM" id="Phobius"/>
    </source>
</evidence>
<reference evidence="4" key="2">
    <citation type="submission" date="2016-05" db="EMBL/GenBank/DDBJ databases">
        <authorList>
            <person name="Lavstsen T."/>
            <person name="Jespersen J.S."/>
        </authorList>
    </citation>
    <scope>NUCLEOTIDE SEQUENCE [LARGE SCALE GENOMIC DNA]</scope>
</reference>
<name>A0A1A8X7D0_PLAOA</name>
<evidence type="ECO:0000313" key="3">
    <source>
        <dbReference type="EMBL" id="SBS89869.1"/>
    </source>
</evidence>
<sequence length="320" mass="37614">MVDKAEAELGELDEDEEEEEEVDEVEDDSLGEIYYASVRTFQKYEDELKMASGGSTNTQKYKTLCDSYDRIYFSGKDNSNRCYEIAKYLQYIKDKNDDDTDYRCKCLNYILNTNNKFNTYPGNIHSKLFRSYKKLSSKFGKCDVTIEHIKKKEVLEKIKKLYDLNKAMNKLDYSIKSDKSKIQKNAIEFAELYRNTRNDCTTHKTDGYCSELKVFEEYCYENTKPEKYTEASEILKMLIPNDGTSSIIVSCIMVLGIPFFLYVLYKFTPFGHWANTQIQKKNKMWNNLSENKPQLNSSRHEELNIKNSKFIVRYNSAQNF</sequence>
<evidence type="ECO:0000313" key="4">
    <source>
        <dbReference type="EMBL" id="SBS99694.1"/>
    </source>
</evidence>
<dbReference type="Proteomes" id="UP000078560">
    <property type="component" value="Unassembled WGS sequence"/>
</dbReference>
<dbReference type="InterPro" id="IPR008780">
    <property type="entry name" value="Plasmodium_Vir"/>
</dbReference>
<feature type="compositionally biased region" description="Acidic residues" evidence="1">
    <location>
        <begin position="8"/>
        <end position="27"/>
    </location>
</feature>
<organism evidence="4 5">
    <name type="scientific">Plasmodium ovale curtisi</name>
    <dbReference type="NCBI Taxonomy" id="864141"/>
    <lineage>
        <taxon>Eukaryota</taxon>
        <taxon>Sar</taxon>
        <taxon>Alveolata</taxon>
        <taxon>Apicomplexa</taxon>
        <taxon>Aconoidasida</taxon>
        <taxon>Haemosporida</taxon>
        <taxon>Plasmodiidae</taxon>
        <taxon>Plasmodium</taxon>
        <taxon>Plasmodium (Plasmodium)</taxon>
    </lineage>
</organism>
<accession>A0A1A8X7D0</accession>
<feature type="region of interest" description="Disordered" evidence="1">
    <location>
        <begin position="1"/>
        <end position="27"/>
    </location>
</feature>
<gene>
    <name evidence="4" type="ORF">POVCU1_054480</name>
    <name evidence="3" type="ORF">POVCU2_0058360</name>
</gene>
<evidence type="ECO:0000313" key="5">
    <source>
        <dbReference type="Proteomes" id="UP000078546"/>
    </source>
</evidence>
<dbReference type="Pfam" id="PF05795">
    <property type="entry name" value="Plasmodium_Vir"/>
    <property type="match status" value="1"/>
</dbReference>
<keyword evidence="2" id="KW-0472">Membrane</keyword>
<keyword evidence="2" id="KW-1133">Transmembrane helix</keyword>
<dbReference type="EMBL" id="FLQV01001458">
    <property type="protein sequence ID" value="SBS99694.1"/>
    <property type="molecule type" value="Genomic_DNA"/>
</dbReference>